<evidence type="ECO:0000313" key="2">
    <source>
        <dbReference type="EMBL" id="KAF5185364.1"/>
    </source>
</evidence>
<evidence type="ECO:0000256" key="1">
    <source>
        <dbReference type="SAM" id="MobiDB-lite"/>
    </source>
</evidence>
<protein>
    <submittedName>
        <fullName evidence="2">Uncharacterized protein</fullName>
    </submittedName>
</protein>
<comment type="caution">
    <text evidence="2">The sequence shown here is derived from an EMBL/GenBank/DDBJ whole genome shotgun (WGS) entry which is preliminary data.</text>
</comment>
<dbReference type="AlphaFoldDB" id="A0A7J6VJU3"/>
<feature type="compositionally biased region" description="Acidic residues" evidence="1">
    <location>
        <begin position="72"/>
        <end position="81"/>
    </location>
</feature>
<accession>A0A7J6VJU3</accession>
<dbReference type="EMBL" id="JABWDY010030788">
    <property type="protein sequence ID" value="KAF5185364.1"/>
    <property type="molecule type" value="Genomic_DNA"/>
</dbReference>
<reference evidence="2 3" key="1">
    <citation type="submission" date="2020-06" db="EMBL/GenBank/DDBJ databases">
        <title>Transcriptomic and genomic resources for Thalictrum thalictroides and T. hernandezii: Facilitating candidate gene discovery in an emerging model plant lineage.</title>
        <authorList>
            <person name="Arias T."/>
            <person name="Riano-Pachon D.M."/>
            <person name="Di Stilio V.S."/>
        </authorList>
    </citation>
    <scope>NUCLEOTIDE SEQUENCE [LARGE SCALE GENOMIC DNA]</scope>
    <source>
        <strain evidence="3">cv. WT478/WT964</strain>
        <tissue evidence="2">Leaves</tissue>
    </source>
</reference>
<feature type="region of interest" description="Disordered" evidence="1">
    <location>
        <begin position="54"/>
        <end position="88"/>
    </location>
</feature>
<dbReference type="Proteomes" id="UP000554482">
    <property type="component" value="Unassembled WGS sequence"/>
</dbReference>
<sequence>MMVDSNLAGRQHVAMFSLTRPTNLVARLLHVLYLYTSNMSTVSSLVYKWCEKYGDGNDSGDYNCPARREEGGSDDDDDDGGYDYAPAA</sequence>
<evidence type="ECO:0000313" key="3">
    <source>
        <dbReference type="Proteomes" id="UP000554482"/>
    </source>
</evidence>
<name>A0A7J6VJU3_THATH</name>
<organism evidence="2 3">
    <name type="scientific">Thalictrum thalictroides</name>
    <name type="common">Rue-anemone</name>
    <name type="synonym">Anemone thalictroides</name>
    <dbReference type="NCBI Taxonomy" id="46969"/>
    <lineage>
        <taxon>Eukaryota</taxon>
        <taxon>Viridiplantae</taxon>
        <taxon>Streptophyta</taxon>
        <taxon>Embryophyta</taxon>
        <taxon>Tracheophyta</taxon>
        <taxon>Spermatophyta</taxon>
        <taxon>Magnoliopsida</taxon>
        <taxon>Ranunculales</taxon>
        <taxon>Ranunculaceae</taxon>
        <taxon>Thalictroideae</taxon>
        <taxon>Thalictrum</taxon>
    </lineage>
</organism>
<keyword evidence="3" id="KW-1185">Reference proteome</keyword>
<gene>
    <name evidence="2" type="ORF">FRX31_025050</name>
</gene>
<proteinExistence type="predicted"/>